<keyword evidence="3" id="KW-0472">Membrane</keyword>
<dbReference type="PANTHER" id="PTHR34220:SF7">
    <property type="entry name" value="SENSOR HISTIDINE KINASE YPDA"/>
    <property type="match status" value="1"/>
</dbReference>
<organism evidence="5 6">
    <name type="scientific">[Muricauda] lutisoli</name>
    <dbReference type="NCBI Taxonomy" id="2816035"/>
    <lineage>
        <taxon>Bacteria</taxon>
        <taxon>Pseudomonadati</taxon>
        <taxon>Bacteroidota</taxon>
        <taxon>Flavobacteriia</taxon>
        <taxon>Flavobacteriales</taxon>
        <taxon>Flavobacteriaceae</taxon>
        <taxon>Allomuricauda</taxon>
    </lineage>
</organism>
<dbReference type="Gene3D" id="3.30.565.10">
    <property type="entry name" value="Histidine kinase-like ATPase, C-terminal domain"/>
    <property type="match status" value="1"/>
</dbReference>
<dbReference type="InterPro" id="IPR010559">
    <property type="entry name" value="Sig_transdc_His_kin_internal"/>
</dbReference>
<dbReference type="Gene3D" id="1.25.40.10">
    <property type="entry name" value="Tetratricopeptide repeat domain"/>
    <property type="match status" value="2"/>
</dbReference>
<reference evidence="5 6" key="1">
    <citation type="submission" date="2021-03" db="EMBL/GenBank/DDBJ databases">
        <title>Muricauda sp. CAU 1631 isolated from Incheon.</title>
        <authorList>
            <person name="Kim W."/>
        </authorList>
    </citation>
    <scope>NUCLEOTIDE SEQUENCE [LARGE SCALE GENOMIC DNA]</scope>
    <source>
        <strain evidence="5 6">CAU 1631</strain>
    </source>
</reference>
<feature type="repeat" description="TPR" evidence="1">
    <location>
        <begin position="163"/>
        <end position="196"/>
    </location>
</feature>
<dbReference type="InterPro" id="IPR050640">
    <property type="entry name" value="Bact_2-comp_sensor_kinase"/>
</dbReference>
<dbReference type="Pfam" id="PF13181">
    <property type="entry name" value="TPR_8"/>
    <property type="match status" value="1"/>
</dbReference>
<evidence type="ECO:0000256" key="3">
    <source>
        <dbReference type="SAM" id="Phobius"/>
    </source>
</evidence>
<evidence type="ECO:0000313" key="5">
    <source>
        <dbReference type="EMBL" id="MBO0330116.1"/>
    </source>
</evidence>
<keyword evidence="2" id="KW-0175">Coiled coil</keyword>
<keyword evidence="1" id="KW-0802">TPR repeat</keyword>
<name>A0ABS3EVZ6_9FLAO</name>
<sequence>MKTPGLLIYPTILFFLLVHICAAQTKEIDSLRNLLETADDTTQVNLLRLLGIKFRFIDKENAVAYGLQSLEKSKEIDFATGKANALYSLGLTHGMTDNYARSLEYLNKCLPVANQNKDHSMVCDIYNSLGIVYKRIGDYPTSQESYLNSLKIIDSFDLERNAASVYNNLGVLYDLMDEKDKAIASYKKALETYNGPDREAMQNDVEANIAVMDFTDGNYRAALDKFLKIVPYWEQQKNNIKLFDLYSNIGDCYLQLEQWELSQEYLLKALDLAKQLSLEQGKAVVYYNLANLMFHQKKFDRAIVYSNKNIEVLKGLQGAYEKKREAHEKAFEIYNALDQFEKAIFHLNQTMAYKDSLLNETKVREIQNLEVKREVYLKDKEIKENELELELLNTKVESNKKRIIYLAIISTLFMLSASLLYFRYRNKRKSNTVLREKNTLISEQKQVIEEMNVELEKRMLRAQMNPHFIFNSLSSIQHLINSDNKKGALIYLSKFSKLLRQVLESSINVSLALREEIELLKIYVELEALRFDDSFSYSFDVDKNLDIDKYEIPMLLVQPYIENAIVHGLMPKKGSKHLTIAFNDKANHIECIIEDNGLGIIKFNNANDDNRISRGMYLTERRINALKSFSNQDLVKVENLNNNTGTRVTILIPKD</sequence>
<feature type="transmembrane region" description="Helical" evidence="3">
    <location>
        <begin position="403"/>
        <end position="422"/>
    </location>
</feature>
<keyword evidence="3" id="KW-1133">Transmembrane helix</keyword>
<gene>
    <name evidence="5" type="ORF">J0X13_06115</name>
</gene>
<evidence type="ECO:0000256" key="1">
    <source>
        <dbReference type="PROSITE-ProRule" id="PRU00339"/>
    </source>
</evidence>
<dbReference type="InterPro" id="IPR036890">
    <property type="entry name" value="HATPase_C_sf"/>
</dbReference>
<evidence type="ECO:0000256" key="2">
    <source>
        <dbReference type="SAM" id="Coils"/>
    </source>
</evidence>
<dbReference type="SUPFAM" id="SSF55874">
    <property type="entry name" value="ATPase domain of HSP90 chaperone/DNA topoisomerase II/histidine kinase"/>
    <property type="match status" value="1"/>
</dbReference>
<feature type="domain" description="Signal transduction histidine kinase internal region" evidence="4">
    <location>
        <begin position="456"/>
        <end position="535"/>
    </location>
</feature>
<keyword evidence="3" id="KW-0812">Transmembrane</keyword>
<evidence type="ECO:0000259" key="4">
    <source>
        <dbReference type="Pfam" id="PF06580"/>
    </source>
</evidence>
<evidence type="ECO:0000313" key="6">
    <source>
        <dbReference type="Proteomes" id="UP000664163"/>
    </source>
</evidence>
<dbReference type="Pfam" id="PF13424">
    <property type="entry name" value="TPR_12"/>
    <property type="match status" value="1"/>
</dbReference>
<comment type="caution">
    <text evidence="5">The sequence shown here is derived from an EMBL/GenBank/DDBJ whole genome shotgun (WGS) entry which is preliminary data.</text>
</comment>
<dbReference type="InterPro" id="IPR019734">
    <property type="entry name" value="TPR_rpt"/>
</dbReference>
<dbReference type="PROSITE" id="PS50005">
    <property type="entry name" value="TPR"/>
    <property type="match status" value="1"/>
</dbReference>
<dbReference type="Pfam" id="PF06580">
    <property type="entry name" value="His_kinase"/>
    <property type="match status" value="1"/>
</dbReference>
<dbReference type="EMBL" id="JAFLND010000001">
    <property type="protein sequence ID" value="MBO0330116.1"/>
    <property type="molecule type" value="Genomic_DNA"/>
</dbReference>
<proteinExistence type="predicted"/>
<dbReference type="PANTHER" id="PTHR34220">
    <property type="entry name" value="SENSOR HISTIDINE KINASE YPDA"/>
    <property type="match status" value="1"/>
</dbReference>
<dbReference type="InterPro" id="IPR011990">
    <property type="entry name" value="TPR-like_helical_dom_sf"/>
</dbReference>
<dbReference type="SUPFAM" id="SSF48452">
    <property type="entry name" value="TPR-like"/>
    <property type="match status" value="2"/>
</dbReference>
<feature type="coiled-coil region" evidence="2">
    <location>
        <begin position="366"/>
        <end position="402"/>
    </location>
</feature>
<accession>A0ABS3EVZ6</accession>
<keyword evidence="6" id="KW-1185">Reference proteome</keyword>
<protein>
    <submittedName>
        <fullName evidence="5">Tetratricopeptide repeat protein</fullName>
    </submittedName>
</protein>
<dbReference type="RefSeq" id="WP_207070537.1">
    <property type="nucleotide sequence ID" value="NZ_JAFLND010000001.1"/>
</dbReference>
<dbReference type="SMART" id="SM00028">
    <property type="entry name" value="TPR"/>
    <property type="match status" value="5"/>
</dbReference>
<dbReference type="Proteomes" id="UP000664163">
    <property type="component" value="Unassembled WGS sequence"/>
</dbReference>